<accession>A0A4R4XBM2</accession>
<evidence type="ECO:0000256" key="1">
    <source>
        <dbReference type="SAM" id="SignalP"/>
    </source>
</evidence>
<evidence type="ECO:0000313" key="3">
    <source>
        <dbReference type="Proteomes" id="UP000295172"/>
    </source>
</evidence>
<comment type="caution">
    <text evidence="2">The sequence shown here is derived from an EMBL/GenBank/DDBJ whole genome shotgun (WGS) entry which is preliminary data.</text>
</comment>
<evidence type="ECO:0000313" key="2">
    <source>
        <dbReference type="EMBL" id="TDD28071.1"/>
    </source>
</evidence>
<dbReference type="OrthoDB" id="7671932at2"/>
<gene>
    <name evidence="2" type="ORF">E1218_08515</name>
</gene>
<dbReference type="AlphaFoldDB" id="A0A4R4XBM2"/>
<dbReference type="EMBL" id="SMKR01000026">
    <property type="protein sequence ID" value="TDD28071.1"/>
    <property type="molecule type" value="Genomic_DNA"/>
</dbReference>
<keyword evidence="1" id="KW-0732">Signal</keyword>
<keyword evidence="3" id="KW-1185">Reference proteome</keyword>
<reference evidence="2 3" key="1">
    <citation type="submission" date="2019-02" db="EMBL/GenBank/DDBJ databases">
        <title>Draft genome sequences of novel Actinobacteria.</title>
        <authorList>
            <person name="Sahin N."/>
            <person name="Ay H."/>
            <person name="Saygin H."/>
        </authorList>
    </citation>
    <scope>NUCLEOTIDE SEQUENCE [LARGE SCALE GENOMIC DNA]</scope>
    <source>
        <strain evidence="2 3">16K104</strain>
    </source>
</reference>
<organism evidence="2 3">
    <name type="scientific">Kribbella turkmenica</name>
    <dbReference type="NCBI Taxonomy" id="2530375"/>
    <lineage>
        <taxon>Bacteria</taxon>
        <taxon>Bacillati</taxon>
        <taxon>Actinomycetota</taxon>
        <taxon>Actinomycetes</taxon>
        <taxon>Propionibacteriales</taxon>
        <taxon>Kribbellaceae</taxon>
        <taxon>Kribbella</taxon>
    </lineage>
</organism>
<proteinExistence type="predicted"/>
<feature type="signal peptide" evidence="1">
    <location>
        <begin position="1"/>
        <end position="31"/>
    </location>
</feature>
<feature type="chain" id="PRO_5020285729" evidence="1">
    <location>
        <begin position="32"/>
        <end position="254"/>
    </location>
</feature>
<protein>
    <submittedName>
        <fullName evidence="2">Uncharacterized protein</fullName>
    </submittedName>
</protein>
<sequence length="254" mass="26817">MQIRMSRLWRLGAAIVASITVATTVSPPSAAAVTPSQVLSAISTAYEAYEKQFGGEMDIEESTTQILNAIGSVETSLIGHIDLLSSATIRACARSAVINVADIRLMTKDSLQFFAMAATDCVTKADAYITATTHKPALNEMGFAVNTVGPIALLARSKAGLTTPVLEKTLTHANNTLVKKLNPSCSAIPQPSDSPASLEVKLVCTAFNGKQGVRYVFVQRNRPLPVFDYTIPRTQAMVGASHPVGLAALAELAA</sequence>
<dbReference type="Proteomes" id="UP000295172">
    <property type="component" value="Unassembled WGS sequence"/>
</dbReference>
<name>A0A4R4XBM2_9ACTN</name>
<dbReference type="RefSeq" id="WP_132318033.1">
    <property type="nucleotide sequence ID" value="NZ_SMKR01000026.1"/>
</dbReference>